<dbReference type="AlphaFoldDB" id="A0A381QRN2"/>
<reference evidence="6" key="1">
    <citation type="submission" date="2018-05" db="EMBL/GenBank/DDBJ databases">
        <authorList>
            <person name="Lanie J.A."/>
            <person name="Ng W.-L."/>
            <person name="Kazmierczak K.M."/>
            <person name="Andrzejewski T.M."/>
            <person name="Davidsen T.M."/>
            <person name="Wayne K.J."/>
            <person name="Tettelin H."/>
            <person name="Glass J.I."/>
            <person name="Rusch D."/>
            <person name="Podicherti R."/>
            <person name="Tsui H.-C.T."/>
            <person name="Winkler M.E."/>
        </authorList>
    </citation>
    <scope>NUCLEOTIDE SEQUENCE</scope>
</reference>
<gene>
    <name evidence="6" type="ORF">METZ01_LOCUS33057</name>
</gene>
<keyword evidence="4 5" id="KW-0472">Membrane</keyword>
<comment type="subcellular location">
    <subcellularLocation>
        <location evidence="1">Membrane</location>
        <topology evidence="1">Multi-pass membrane protein</topology>
    </subcellularLocation>
</comment>
<dbReference type="Pfam" id="PF13564">
    <property type="entry name" value="DoxX_2"/>
    <property type="match status" value="1"/>
</dbReference>
<feature type="transmembrane region" description="Helical" evidence="5">
    <location>
        <begin position="102"/>
        <end position="119"/>
    </location>
</feature>
<evidence type="ECO:0000256" key="5">
    <source>
        <dbReference type="SAM" id="Phobius"/>
    </source>
</evidence>
<name>A0A381QRN2_9ZZZZ</name>
<accession>A0A381QRN2</accession>
<evidence type="ECO:0000256" key="1">
    <source>
        <dbReference type="ARBA" id="ARBA00004141"/>
    </source>
</evidence>
<dbReference type="EMBL" id="UINC01001417">
    <property type="protein sequence ID" value="SUZ80203.1"/>
    <property type="molecule type" value="Genomic_DNA"/>
</dbReference>
<evidence type="ECO:0000256" key="2">
    <source>
        <dbReference type="ARBA" id="ARBA00022692"/>
    </source>
</evidence>
<evidence type="ECO:0000256" key="4">
    <source>
        <dbReference type="ARBA" id="ARBA00023136"/>
    </source>
</evidence>
<evidence type="ECO:0008006" key="7">
    <source>
        <dbReference type="Google" id="ProtNLM"/>
    </source>
</evidence>
<keyword evidence="3 5" id="KW-1133">Transmembrane helix</keyword>
<feature type="transmembrane region" description="Helical" evidence="5">
    <location>
        <begin position="78"/>
        <end position="95"/>
    </location>
</feature>
<dbReference type="InterPro" id="IPR032808">
    <property type="entry name" value="DoxX"/>
</dbReference>
<feature type="transmembrane region" description="Helical" evidence="5">
    <location>
        <begin position="54"/>
        <end position="72"/>
    </location>
</feature>
<proteinExistence type="predicted"/>
<feature type="transmembrane region" description="Helical" evidence="5">
    <location>
        <begin position="6"/>
        <end position="24"/>
    </location>
</feature>
<organism evidence="6">
    <name type="scientific">marine metagenome</name>
    <dbReference type="NCBI Taxonomy" id="408172"/>
    <lineage>
        <taxon>unclassified sequences</taxon>
        <taxon>metagenomes</taxon>
        <taxon>ecological metagenomes</taxon>
    </lineage>
</organism>
<dbReference type="GO" id="GO:0016020">
    <property type="term" value="C:membrane"/>
    <property type="evidence" value="ECO:0007669"/>
    <property type="project" value="UniProtKB-SubCell"/>
</dbReference>
<evidence type="ECO:0000256" key="3">
    <source>
        <dbReference type="ARBA" id="ARBA00022989"/>
    </source>
</evidence>
<evidence type="ECO:0000313" key="6">
    <source>
        <dbReference type="EMBL" id="SUZ80203.1"/>
    </source>
</evidence>
<sequence length="120" mass="13430">MENIKLIIQIVIAIGIFKVWLLNFKKPSKYRGGNSQNMTEEFTAYGFKHSFMKIIGFSKLSLACFLVAGIWFPNLVDISAFLIGCFMIGAIGFHVKKNDPLIKSLPAFIMLALSSILIIL</sequence>
<keyword evidence="2 5" id="KW-0812">Transmembrane</keyword>
<protein>
    <recommendedName>
        <fullName evidence="7">DoxX family protein</fullName>
    </recommendedName>
</protein>